<dbReference type="RefSeq" id="WP_267263885.1">
    <property type="nucleotide sequence ID" value="NZ_JAOVZW010000001.1"/>
</dbReference>
<keyword evidence="2" id="KW-1185">Reference proteome</keyword>
<organism evidence="1 2">
    <name type="scientific">Chryseobacterium formosus</name>
    <dbReference type="NCBI Taxonomy" id="1537363"/>
    <lineage>
        <taxon>Bacteria</taxon>
        <taxon>Pseudomonadati</taxon>
        <taxon>Bacteroidota</taxon>
        <taxon>Flavobacteriia</taxon>
        <taxon>Flavobacteriales</taxon>
        <taxon>Weeksellaceae</taxon>
        <taxon>Chryseobacterium group</taxon>
        <taxon>Chryseobacterium</taxon>
    </lineage>
</organism>
<comment type="caution">
    <text evidence="1">The sequence shown here is derived from an EMBL/GenBank/DDBJ whole genome shotgun (WGS) entry which is preliminary data.</text>
</comment>
<evidence type="ECO:0000313" key="2">
    <source>
        <dbReference type="Proteomes" id="UP001073122"/>
    </source>
</evidence>
<proteinExistence type="predicted"/>
<sequence>MKFNLIILAFLSNFFFAQKKDSSFIECKYLATFLIDTANTNTLKKELVSLKIGKNSSMFKSDFKEKADSMRFAEMDRSVKNPVNGIAIVRPEKWVSAKYIPEVFYSKDELLVYDKILNVTYNYKVEERTKWNFLNETKKIQGYTCKKAVGKYHNKTIIVWYTEEITISDGPYTFKNLPGLVLEAYDSKGYFHFTLESLKRVVKPIRPLEGTVNTDYDKFSKKRAQIFNDPIGAFISVFGRTPPKEDHERMINNIRSINNYLD</sequence>
<evidence type="ECO:0000313" key="1">
    <source>
        <dbReference type="EMBL" id="MCX8522561.1"/>
    </source>
</evidence>
<name>A0ABT3XK92_9FLAO</name>
<dbReference type="NCBIfam" id="TIGR01200">
    <property type="entry name" value="GLPGLI"/>
    <property type="match status" value="1"/>
</dbReference>
<dbReference type="Pfam" id="PF22252">
    <property type="entry name" value="PNGase_F-II_N"/>
    <property type="match status" value="1"/>
</dbReference>
<dbReference type="EMBL" id="JAOVZW010000001">
    <property type="protein sequence ID" value="MCX8522561.1"/>
    <property type="molecule type" value="Genomic_DNA"/>
</dbReference>
<gene>
    <name evidence="1" type="ORF">OF897_01300</name>
</gene>
<dbReference type="InterPro" id="IPR005901">
    <property type="entry name" value="GLPGLI"/>
</dbReference>
<protein>
    <submittedName>
        <fullName evidence="1">GLPGLI family protein</fullName>
    </submittedName>
</protein>
<accession>A0ABT3XK92</accession>
<dbReference type="Proteomes" id="UP001073122">
    <property type="component" value="Unassembled WGS sequence"/>
</dbReference>
<reference evidence="1" key="1">
    <citation type="submission" date="2022-10" db="EMBL/GenBank/DDBJ databases">
        <title>Chryseobacterium sp. nov., a novel bacterial species.</title>
        <authorList>
            <person name="Cao Y."/>
        </authorList>
    </citation>
    <scope>NUCLEOTIDE SEQUENCE</scope>
    <source>
        <strain evidence="1">CCTCC AB2015118</strain>
    </source>
</reference>